<proteinExistence type="predicted"/>
<accession>A0ABP0VUX5</accession>
<protein>
    <submittedName>
        <fullName evidence="1">Uncharacterized protein</fullName>
    </submittedName>
</protein>
<dbReference type="EMBL" id="OZ020106">
    <property type="protein sequence ID" value="CAK9258288.1"/>
    <property type="molecule type" value="Genomic_DNA"/>
</dbReference>
<sequence>MMLKAGSLPDQYNHLHLTKSVWSLDLLGLSVRATQVAVYNSLDEIVKRAKMQTILAHKVVTKPGGRYTDEDVYIGQGKGTGVVKQVVFNSLIEMGAPFSEGLDHESLMSLQAPFEELVKCITRHKDLIQLNNSLPPSLSEIGLQGYR</sequence>
<dbReference type="Proteomes" id="UP001497444">
    <property type="component" value="Chromosome 11"/>
</dbReference>
<reference evidence="1" key="1">
    <citation type="submission" date="2024-02" db="EMBL/GenBank/DDBJ databases">
        <authorList>
            <consortium name="ELIXIR-Norway"/>
            <consortium name="Elixir Norway"/>
        </authorList>
    </citation>
    <scope>NUCLEOTIDE SEQUENCE</scope>
</reference>
<evidence type="ECO:0000313" key="1">
    <source>
        <dbReference type="EMBL" id="CAK9258288.1"/>
    </source>
</evidence>
<gene>
    <name evidence="1" type="ORF">CSSPJE1EN1_LOCUS3766</name>
</gene>
<evidence type="ECO:0000313" key="2">
    <source>
        <dbReference type="Proteomes" id="UP001497444"/>
    </source>
</evidence>
<name>A0ABP0VUX5_9BRYO</name>
<keyword evidence="2" id="KW-1185">Reference proteome</keyword>
<organism evidence="1 2">
    <name type="scientific">Sphagnum jensenii</name>
    <dbReference type="NCBI Taxonomy" id="128206"/>
    <lineage>
        <taxon>Eukaryota</taxon>
        <taxon>Viridiplantae</taxon>
        <taxon>Streptophyta</taxon>
        <taxon>Embryophyta</taxon>
        <taxon>Bryophyta</taxon>
        <taxon>Sphagnophytina</taxon>
        <taxon>Sphagnopsida</taxon>
        <taxon>Sphagnales</taxon>
        <taxon>Sphagnaceae</taxon>
        <taxon>Sphagnum</taxon>
    </lineage>
</organism>